<keyword evidence="10" id="KW-1185">Reference proteome</keyword>
<feature type="transmembrane region" description="Helical" evidence="8">
    <location>
        <begin position="222"/>
        <end position="243"/>
    </location>
</feature>
<dbReference type="GO" id="GO:0005886">
    <property type="term" value="C:plasma membrane"/>
    <property type="evidence" value="ECO:0007669"/>
    <property type="project" value="TreeGrafter"/>
</dbReference>
<keyword evidence="6 8" id="KW-0472">Membrane</keyword>
<dbReference type="SUPFAM" id="SSF81338">
    <property type="entry name" value="Aquaporin-like"/>
    <property type="match status" value="1"/>
</dbReference>
<evidence type="ECO:0000256" key="3">
    <source>
        <dbReference type="ARBA" id="ARBA00022448"/>
    </source>
</evidence>
<reference evidence="9" key="2">
    <citation type="journal article" date="2023" name="Commun. Biol.">
        <title>Intrasexual cuticular hydrocarbon dimorphism in a wasp sheds light on hydrocarbon biosynthesis genes in Hymenoptera.</title>
        <authorList>
            <person name="Moris V.C."/>
            <person name="Podsiadlowski L."/>
            <person name="Martin S."/>
            <person name="Oeyen J.P."/>
            <person name="Donath A."/>
            <person name="Petersen M."/>
            <person name="Wilbrandt J."/>
            <person name="Misof B."/>
            <person name="Liedtke D."/>
            <person name="Thamm M."/>
            <person name="Scheiner R."/>
            <person name="Schmitt T."/>
            <person name="Niehuis O."/>
        </authorList>
    </citation>
    <scope>NUCLEOTIDE SEQUENCE</scope>
    <source>
        <strain evidence="9">GBR_01_08_01A</strain>
    </source>
</reference>
<dbReference type="InterPro" id="IPR000425">
    <property type="entry name" value="MIP"/>
</dbReference>
<dbReference type="EMBL" id="JAIFRP010000026">
    <property type="protein sequence ID" value="KAK2584493.1"/>
    <property type="molecule type" value="Genomic_DNA"/>
</dbReference>
<dbReference type="Pfam" id="PF00230">
    <property type="entry name" value="MIP"/>
    <property type="match status" value="1"/>
</dbReference>
<dbReference type="PANTHER" id="PTHR19139:SF270">
    <property type="entry name" value="ENTOMOGLYCEROPORIN 1-RELATED"/>
    <property type="match status" value="1"/>
</dbReference>
<evidence type="ECO:0000256" key="5">
    <source>
        <dbReference type="ARBA" id="ARBA00022989"/>
    </source>
</evidence>
<dbReference type="InterPro" id="IPR034294">
    <property type="entry name" value="Aquaporin_transptr"/>
</dbReference>
<keyword evidence="3 7" id="KW-0813">Transport</keyword>
<feature type="transmembrane region" description="Helical" evidence="8">
    <location>
        <begin position="97"/>
        <end position="122"/>
    </location>
</feature>
<evidence type="ECO:0000256" key="1">
    <source>
        <dbReference type="ARBA" id="ARBA00004141"/>
    </source>
</evidence>
<evidence type="ECO:0000313" key="10">
    <source>
        <dbReference type="Proteomes" id="UP001258017"/>
    </source>
</evidence>
<evidence type="ECO:0008006" key="11">
    <source>
        <dbReference type="Google" id="ProtNLM"/>
    </source>
</evidence>
<evidence type="ECO:0000256" key="7">
    <source>
        <dbReference type="RuleBase" id="RU000477"/>
    </source>
</evidence>
<accession>A0AAD9VRN3</accession>
<feature type="transmembrane region" description="Helical" evidence="8">
    <location>
        <begin position="170"/>
        <end position="191"/>
    </location>
</feature>
<dbReference type="Gene3D" id="1.20.1080.10">
    <property type="entry name" value="Glycerol uptake facilitator protein"/>
    <property type="match status" value="1"/>
</dbReference>
<dbReference type="InterPro" id="IPR022357">
    <property type="entry name" value="MIP_CS"/>
</dbReference>
<comment type="similarity">
    <text evidence="2 7">Belongs to the MIP/aquaporin (TC 1.A.8) family.</text>
</comment>
<dbReference type="PANTHER" id="PTHR19139">
    <property type="entry name" value="AQUAPORIN TRANSPORTER"/>
    <property type="match status" value="1"/>
</dbReference>
<keyword evidence="4 7" id="KW-0812">Transmembrane</keyword>
<evidence type="ECO:0000256" key="4">
    <source>
        <dbReference type="ARBA" id="ARBA00022692"/>
    </source>
</evidence>
<organism evidence="9 10">
    <name type="scientific">Odynerus spinipes</name>
    <dbReference type="NCBI Taxonomy" id="1348599"/>
    <lineage>
        <taxon>Eukaryota</taxon>
        <taxon>Metazoa</taxon>
        <taxon>Ecdysozoa</taxon>
        <taxon>Arthropoda</taxon>
        <taxon>Hexapoda</taxon>
        <taxon>Insecta</taxon>
        <taxon>Pterygota</taxon>
        <taxon>Neoptera</taxon>
        <taxon>Endopterygota</taxon>
        <taxon>Hymenoptera</taxon>
        <taxon>Apocrita</taxon>
        <taxon>Aculeata</taxon>
        <taxon>Vespoidea</taxon>
        <taxon>Vespidae</taxon>
        <taxon>Eumeninae</taxon>
        <taxon>Odynerus</taxon>
    </lineage>
</organism>
<name>A0AAD9VRN3_9HYME</name>
<proteinExistence type="inferred from homology"/>
<protein>
    <recommendedName>
        <fullName evidence="11">Aquaporin</fullName>
    </recommendedName>
</protein>
<comment type="subcellular location">
    <subcellularLocation>
        <location evidence="1">Membrane</location>
        <topology evidence="1">Multi-pass membrane protein</topology>
    </subcellularLocation>
</comment>
<feature type="transmembrane region" description="Helical" evidence="8">
    <location>
        <begin position="128"/>
        <end position="149"/>
    </location>
</feature>
<keyword evidence="5 8" id="KW-1133">Transmembrane helix</keyword>
<dbReference type="Proteomes" id="UP001258017">
    <property type="component" value="Unassembled WGS sequence"/>
</dbReference>
<dbReference type="PROSITE" id="PS00221">
    <property type="entry name" value="MIP"/>
    <property type="match status" value="1"/>
</dbReference>
<dbReference type="GO" id="GO:0015267">
    <property type="term" value="F:channel activity"/>
    <property type="evidence" value="ECO:0007669"/>
    <property type="project" value="InterPro"/>
</dbReference>
<evidence type="ECO:0000256" key="6">
    <source>
        <dbReference type="ARBA" id="ARBA00023136"/>
    </source>
</evidence>
<evidence type="ECO:0000256" key="2">
    <source>
        <dbReference type="ARBA" id="ARBA00006175"/>
    </source>
</evidence>
<dbReference type="PRINTS" id="PR00783">
    <property type="entry name" value="MINTRINSICP"/>
</dbReference>
<gene>
    <name evidence="9" type="ORF">KPH14_006867</name>
</gene>
<evidence type="ECO:0000256" key="8">
    <source>
        <dbReference type="SAM" id="Phobius"/>
    </source>
</evidence>
<feature type="transmembrane region" description="Helical" evidence="8">
    <location>
        <begin position="255"/>
        <end position="273"/>
    </location>
</feature>
<evidence type="ECO:0000313" key="9">
    <source>
        <dbReference type="EMBL" id="KAK2584493.1"/>
    </source>
</evidence>
<reference evidence="9" key="1">
    <citation type="submission" date="2021-08" db="EMBL/GenBank/DDBJ databases">
        <authorList>
            <person name="Misof B."/>
            <person name="Oliver O."/>
            <person name="Podsiadlowski L."/>
            <person name="Donath A."/>
            <person name="Peters R."/>
            <person name="Mayer C."/>
            <person name="Rust J."/>
            <person name="Gunkel S."/>
            <person name="Lesny P."/>
            <person name="Martin S."/>
            <person name="Oeyen J.P."/>
            <person name="Petersen M."/>
            <person name="Panagiotis P."/>
            <person name="Wilbrandt J."/>
            <person name="Tanja T."/>
        </authorList>
    </citation>
    <scope>NUCLEOTIDE SEQUENCE</scope>
    <source>
        <strain evidence="9">GBR_01_08_01A</strain>
        <tissue evidence="9">Thorax + abdomen</tissue>
    </source>
</reference>
<comment type="caution">
    <text evidence="9">The sequence shown here is derived from an EMBL/GenBank/DDBJ whole genome shotgun (WGS) entry which is preliminary data.</text>
</comment>
<sequence>MRCLVYEYLLASKRRTLRTAREFLPVFSNFVVRNLLDRSFRAVSTRTEFAKNTVGKPTKNISLALRSNAGIRNAKEKLKSPWLKNLMMEEMPIVETITILGGEVIGTAILVFIGCMSCVGSMGVSPPIAQISLGFGFAVMVAIQSVGHISGAHINPSITMATLILGHKSLPMSGLYIFSQCLGATFGYGLLKMITPSGYLHGGDPEAAAAFCMTDVHPSMNLAQGLLAEVIATGILVFFACGAWDPRNERNTDSVSIRFCFCVTVLCFIFIPYTGCCLNPARTIGPAIWNGYWRNHWRCRNVNVTWSYDHDSSEKS</sequence>
<dbReference type="InterPro" id="IPR023271">
    <property type="entry name" value="Aquaporin-like"/>
</dbReference>
<dbReference type="AlphaFoldDB" id="A0AAD9VRN3"/>